<evidence type="ECO:0000259" key="3">
    <source>
        <dbReference type="PROSITE" id="PS01124"/>
    </source>
</evidence>
<keyword evidence="1" id="KW-0805">Transcription regulation</keyword>
<organism evidence="4 5">
    <name type="scientific">Campylobacter iguaniorum</name>
    <dbReference type="NCBI Taxonomy" id="1244531"/>
    <lineage>
        <taxon>Bacteria</taxon>
        <taxon>Pseudomonadati</taxon>
        <taxon>Campylobacterota</taxon>
        <taxon>Epsilonproteobacteria</taxon>
        <taxon>Campylobacterales</taxon>
        <taxon>Campylobacteraceae</taxon>
        <taxon>Campylobacter</taxon>
    </lineage>
</organism>
<dbReference type="GO" id="GO:0043565">
    <property type="term" value="F:sequence-specific DNA binding"/>
    <property type="evidence" value="ECO:0007669"/>
    <property type="project" value="InterPro"/>
</dbReference>
<dbReference type="KEGG" id="caj:CIG1485E_1314"/>
<accession>A0A076FAA6</accession>
<sequence length="293" mass="33893">MDYKKELINLISSQKLPLNEDLDADSGVKFYMQNTTSEFCSTLYQPSFCVVLQGAKTLFFNKKYLHYDSDSYLISTTYIPAKIKIEQPAPNTPYMGFVVKFTLEQIYEIIKEIDDDRIYNRKNVKDGFCISPLKDDMLEPIYRLAKSIASGTYSKFIENLIIKEIIYMLLQTNGDLLKEYVLEGNLANQVIKVIEHIKLNCFENINIKELSRKIGISESSLYQNFKKITSLSPIQYQKMLRLEEAKSMLTYTNEGIGDIAFKVGYESPSQFSREYARMFGVQPKIHANILKQE</sequence>
<keyword evidence="2" id="KW-0804">Transcription</keyword>
<dbReference type="Pfam" id="PF06719">
    <property type="entry name" value="AraC_N"/>
    <property type="match status" value="1"/>
</dbReference>
<dbReference type="SMART" id="SM00342">
    <property type="entry name" value="HTH_ARAC"/>
    <property type="match status" value="1"/>
</dbReference>
<keyword evidence="5" id="KW-1185">Reference proteome</keyword>
<name>A0A076FAA6_9BACT</name>
<dbReference type="eggNOG" id="COG2207">
    <property type="taxonomic scope" value="Bacteria"/>
</dbReference>
<proteinExistence type="predicted"/>
<dbReference type="AlphaFoldDB" id="A0A076FAA6"/>
<dbReference type="InterPro" id="IPR009057">
    <property type="entry name" value="Homeodomain-like_sf"/>
</dbReference>
<evidence type="ECO:0000313" key="5">
    <source>
        <dbReference type="Proteomes" id="UP000028486"/>
    </source>
</evidence>
<reference evidence="5" key="1">
    <citation type="journal article" date="2014" name="Genome Announc.">
        <title>Complete Genome Sequence of Campylobacter iguaniorum Strain 1485ET, Isolated from a Bearded Dragon (Pogona vitticeps).</title>
        <authorList>
            <person name="Gilbert M.J."/>
            <person name="Miller W.G."/>
            <person name="Yee E."/>
            <person name="Kik M."/>
            <person name="Wagenaar J.A."/>
            <person name="Duim B."/>
        </authorList>
    </citation>
    <scope>NUCLEOTIDE SEQUENCE [LARGE SCALE GENOMIC DNA]</scope>
    <source>
        <strain evidence="5">1485E</strain>
    </source>
</reference>
<evidence type="ECO:0000256" key="1">
    <source>
        <dbReference type="ARBA" id="ARBA00023015"/>
    </source>
</evidence>
<evidence type="ECO:0000313" key="4">
    <source>
        <dbReference type="EMBL" id="AII15145.2"/>
    </source>
</evidence>
<dbReference type="InterPro" id="IPR009594">
    <property type="entry name" value="Tscrpt_reg_HTH_AraC_N"/>
</dbReference>
<dbReference type="PROSITE" id="PS01124">
    <property type="entry name" value="HTH_ARAC_FAMILY_2"/>
    <property type="match status" value="1"/>
</dbReference>
<dbReference type="InterPro" id="IPR018060">
    <property type="entry name" value="HTH_AraC"/>
</dbReference>
<dbReference type="SUPFAM" id="SSF46689">
    <property type="entry name" value="Homeodomain-like"/>
    <property type="match status" value="2"/>
</dbReference>
<dbReference type="PANTHER" id="PTHR43436:SF1">
    <property type="entry name" value="TRANSCRIPTIONAL REGULATORY PROTEIN"/>
    <property type="match status" value="1"/>
</dbReference>
<feature type="domain" description="HTH araC/xylS-type" evidence="3">
    <location>
        <begin position="191"/>
        <end position="289"/>
    </location>
</feature>
<dbReference type="PANTHER" id="PTHR43436">
    <property type="entry name" value="ARAC-FAMILY TRANSCRIPTIONAL REGULATOR"/>
    <property type="match status" value="1"/>
</dbReference>
<dbReference type="Gene3D" id="1.10.10.60">
    <property type="entry name" value="Homeodomain-like"/>
    <property type="match status" value="2"/>
</dbReference>
<protein>
    <submittedName>
        <fullName evidence="4">Transcriptional regulator, AraC family</fullName>
    </submittedName>
</protein>
<dbReference type="OrthoDB" id="9802263at2"/>
<evidence type="ECO:0000256" key="2">
    <source>
        <dbReference type="ARBA" id="ARBA00023163"/>
    </source>
</evidence>
<dbReference type="Pfam" id="PF12833">
    <property type="entry name" value="HTH_18"/>
    <property type="match status" value="1"/>
</dbReference>
<dbReference type="GO" id="GO:0003700">
    <property type="term" value="F:DNA-binding transcription factor activity"/>
    <property type="evidence" value="ECO:0007669"/>
    <property type="project" value="InterPro"/>
</dbReference>
<dbReference type="EMBL" id="CP009043">
    <property type="protein sequence ID" value="AII15145.2"/>
    <property type="molecule type" value="Genomic_DNA"/>
</dbReference>
<gene>
    <name evidence="4" type="ORF">CIG1485E_1314</name>
</gene>
<dbReference type="STRING" id="1244531.CIG2463D_1447"/>
<dbReference type="Proteomes" id="UP000028486">
    <property type="component" value="Chromosome"/>
</dbReference>